<evidence type="ECO:0000313" key="3">
    <source>
        <dbReference type="Proteomes" id="UP001181693"/>
    </source>
</evidence>
<name>A0AAV3ALN1_PYXAD</name>
<proteinExistence type="predicted"/>
<keyword evidence="1" id="KW-0812">Transmembrane</keyword>
<dbReference type="Proteomes" id="UP001181693">
    <property type="component" value="Unassembled WGS sequence"/>
</dbReference>
<evidence type="ECO:0000256" key="1">
    <source>
        <dbReference type="SAM" id="Phobius"/>
    </source>
</evidence>
<keyword evidence="1" id="KW-0472">Membrane</keyword>
<protein>
    <recommendedName>
        <fullName evidence="4">Secreted protein</fullName>
    </recommendedName>
</protein>
<feature type="transmembrane region" description="Helical" evidence="1">
    <location>
        <begin position="9"/>
        <end position="26"/>
    </location>
</feature>
<evidence type="ECO:0008006" key="4">
    <source>
        <dbReference type="Google" id="ProtNLM"/>
    </source>
</evidence>
<reference evidence="2" key="1">
    <citation type="thesis" date="2020" institute="ProQuest LLC" country="789 East Eisenhower Parkway, Ann Arbor, MI, USA">
        <title>Comparative Genomics and Chromosome Evolution.</title>
        <authorList>
            <person name="Mudd A.B."/>
        </authorList>
    </citation>
    <scope>NUCLEOTIDE SEQUENCE</scope>
    <source>
        <strain evidence="2">1538</strain>
        <tissue evidence="2">Blood</tissue>
    </source>
</reference>
<accession>A0AAV3ALN1</accession>
<dbReference type="EMBL" id="DYDO01000005">
    <property type="protein sequence ID" value="DBA23895.1"/>
    <property type="molecule type" value="Genomic_DNA"/>
</dbReference>
<keyword evidence="3" id="KW-1185">Reference proteome</keyword>
<dbReference type="AlphaFoldDB" id="A0AAV3ALN1"/>
<gene>
    <name evidence="2" type="ORF">GDO54_011610</name>
</gene>
<organism evidence="2 3">
    <name type="scientific">Pyxicephalus adspersus</name>
    <name type="common">African bullfrog</name>
    <dbReference type="NCBI Taxonomy" id="30357"/>
    <lineage>
        <taxon>Eukaryota</taxon>
        <taxon>Metazoa</taxon>
        <taxon>Chordata</taxon>
        <taxon>Craniata</taxon>
        <taxon>Vertebrata</taxon>
        <taxon>Euteleostomi</taxon>
        <taxon>Amphibia</taxon>
        <taxon>Batrachia</taxon>
        <taxon>Anura</taxon>
        <taxon>Neobatrachia</taxon>
        <taxon>Ranoidea</taxon>
        <taxon>Pyxicephalidae</taxon>
        <taxon>Pyxicephalinae</taxon>
        <taxon>Pyxicephalus</taxon>
    </lineage>
</organism>
<keyword evidence="1" id="KW-1133">Transmembrane helix</keyword>
<evidence type="ECO:0000313" key="2">
    <source>
        <dbReference type="EMBL" id="DBA23895.1"/>
    </source>
</evidence>
<sequence>MIFIPCGKIFPLCLEFLCIIYFIYLFPGSLNSAWTLHAVSDSLSHSRWILPSSPTFCFRRHSSIQHRAFCPPPDNGVIIIASIGGQSCTSTDWLSAPFTASLLLGIQ</sequence>
<comment type="caution">
    <text evidence="2">The sequence shown here is derived from an EMBL/GenBank/DDBJ whole genome shotgun (WGS) entry which is preliminary data.</text>
</comment>